<feature type="compositionally biased region" description="Low complexity" evidence="1">
    <location>
        <begin position="119"/>
        <end position="133"/>
    </location>
</feature>
<sequence>MGQRDATRAEGSLGRGTRRKAGTQNRHRKQAAAPRSLPLPVRRPGHEDGQRRSHDPPEQNQPRLVEHSQAGRNGRIRPRQLRQRNRSPASAVPDPQSGKGQGDAKGQENHPGQAGRARQTGTPGQSQPGQTAGEATHRRRQHLRRQQRQRRQAPEAHQQHVRPAAGTGRTAPRAARGFNLPVPLLPRV</sequence>
<feature type="region of interest" description="Disordered" evidence="1">
    <location>
        <begin position="1"/>
        <end position="188"/>
    </location>
</feature>
<dbReference type="EMBL" id="HBUE01189983">
    <property type="protein sequence ID" value="CAG6524693.1"/>
    <property type="molecule type" value="Transcribed_RNA"/>
</dbReference>
<dbReference type="AlphaFoldDB" id="A0A8D8JWF0"/>
<organism evidence="2">
    <name type="scientific">Culex pipiens</name>
    <name type="common">House mosquito</name>
    <dbReference type="NCBI Taxonomy" id="7175"/>
    <lineage>
        <taxon>Eukaryota</taxon>
        <taxon>Metazoa</taxon>
        <taxon>Ecdysozoa</taxon>
        <taxon>Arthropoda</taxon>
        <taxon>Hexapoda</taxon>
        <taxon>Insecta</taxon>
        <taxon>Pterygota</taxon>
        <taxon>Neoptera</taxon>
        <taxon>Endopterygota</taxon>
        <taxon>Diptera</taxon>
        <taxon>Nematocera</taxon>
        <taxon>Culicoidea</taxon>
        <taxon>Culicidae</taxon>
        <taxon>Culicinae</taxon>
        <taxon>Culicini</taxon>
        <taxon>Culex</taxon>
        <taxon>Culex</taxon>
    </lineage>
</organism>
<dbReference type="EMBL" id="HBUE01295839">
    <property type="protein sequence ID" value="CAG6576379.1"/>
    <property type="molecule type" value="Transcribed_RNA"/>
</dbReference>
<feature type="compositionally biased region" description="Basic residues" evidence="1">
    <location>
        <begin position="137"/>
        <end position="151"/>
    </location>
</feature>
<name>A0A8D8JWF0_CULPI</name>
<feature type="compositionally biased region" description="Low complexity" evidence="1">
    <location>
        <begin position="162"/>
        <end position="177"/>
    </location>
</feature>
<protein>
    <submittedName>
        <fullName evidence="2">(northern house mosquito) hypothetical protein</fullName>
    </submittedName>
</protein>
<proteinExistence type="predicted"/>
<reference evidence="2" key="1">
    <citation type="submission" date="2021-05" db="EMBL/GenBank/DDBJ databases">
        <authorList>
            <person name="Alioto T."/>
            <person name="Alioto T."/>
            <person name="Gomez Garrido J."/>
        </authorList>
    </citation>
    <scope>NUCLEOTIDE SEQUENCE</scope>
</reference>
<evidence type="ECO:0000256" key="1">
    <source>
        <dbReference type="SAM" id="MobiDB-lite"/>
    </source>
</evidence>
<feature type="compositionally biased region" description="Basic and acidic residues" evidence="1">
    <location>
        <begin position="44"/>
        <end position="57"/>
    </location>
</feature>
<feature type="compositionally biased region" description="Basic residues" evidence="1">
    <location>
        <begin position="16"/>
        <end position="30"/>
    </location>
</feature>
<dbReference type="EMBL" id="HBUE01295837">
    <property type="protein sequence ID" value="CAG6576376.1"/>
    <property type="molecule type" value="Transcribed_RNA"/>
</dbReference>
<accession>A0A8D8JWF0</accession>
<evidence type="ECO:0000313" key="2">
    <source>
        <dbReference type="EMBL" id="CAG6576376.1"/>
    </source>
</evidence>
<dbReference type="EMBL" id="HBUE01189985">
    <property type="protein sequence ID" value="CAG6524696.1"/>
    <property type="molecule type" value="Transcribed_RNA"/>
</dbReference>
<feature type="compositionally biased region" description="Basic residues" evidence="1">
    <location>
        <begin position="74"/>
        <end position="85"/>
    </location>
</feature>